<proteinExistence type="predicted"/>
<reference evidence="1" key="1">
    <citation type="journal article" date="2022" name="Int. J. Mol. Sci.">
        <title>Draft Genome of Tanacetum Coccineum: Genomic Comparison of Closely Related Tanacetum-Family Plants.</title>
        <authorList>
            <person name="Yamashiro T."/>
            <person name="Shiraishi A."/>
            <person name="Nakayama K."/>
            <person name="Satake H."/>
        </authorList>
    </citation>
    <scope>NUCLEOTIDE SEQUENCE</scope>
</reference>
<evidence type="ECO:0000313" key="2">
    <source>
        <dbReference type="Proteomes" id="UP001151760"/>
    </source>
</evidence>
<organism evidence="1 2">
    <name type="scientific">Tanacetum coccineum</name>
    <dbReference type="NCBI Taxonomy" id="301880"/>
    <lineage>
        <taxon>Eukaryota</taxon>
        <taxon>Viridiplantae</taxon>
        <taxon>Streptophyta</taxon>
        <taxon>Embryophyta</taxon>
        <taxon>Tracheophyta</taxon>
        <taxon>Spermatophyta</taxon>
        <taxon>Magnoliopsida</taxon>
        <taxon>eudicotyledons</taxon>
        <taxon>Gunneridae</taxon>
        <taxon>Pentapetalae</taxon>
        <taxon>asterids</taxon>
        <taxon>campanulids</taxon>
        <taxon>Asterales</taxon>
        <taxon>Asteraceae</taxon>
        <taxon>Asteroideae</taxon>
        <taxon>Anthemideae</taxon>
        <taxon>Anthemidinae</taxon>
        <taxon>Tanacetum</taxon>
    </lineage>
</organism>
<dbReference type="EMBL" id="BQNB010015577">
    <property type="protein sequence ID" value="GJT41626.1"/>
    <property type="molecule type" value="Genomic_DNA"/>
</dbReference>
<dbReference type="Proteomes" id="UP001151760">
    <property type="component" value="Unassembled WGS sequence"/>
</dbReference>
<evidence type="ECO:0000313" key="1">
    <source>
        <dbReference type="EMBL" id="GJT41626.1"/>
    </source>
</evidence>
<evidence type="ECO:0008006" key="3">
    <source>
        <dbReference type="Google" id="ProtNLM"/>
    </source>
</evidence>
<reference evidence="1" key="2">
    <citation type="submission" date="2022-01" db="EMBL/GenBank/DDBJ databases">
        <authorList>
            <person name="Yamashiro T."/>
            <person name="Shiraishi A."/>
            <person name="Satake H."/>
            <person name="Nakayama K."/>
        </authorList>
    </citation>
    <scope>NUCLEOTIDE SEQUENCE</scope>
</reference>
<protein>
    <recommendedName>
        <fullName evidence="3">TNF family profile domain-containing protein</fullName>
    </recommendedName>
</protein>
<name>A0ABQ5DTL7_9ASTR</name>
<accession>A0ABQ5DTL7</accession>
<sequence length="186" mass="20966">MFAVMNMSLPSWGKAVGVRDMAVSNKSVKMSEFYEGFENSRSGAVLQPGVYTLQVLYTHKNRLYRPLVFILCMVTVNESTGRSGTLGELTVNLSGYSSSETSISIAELLKNCSYGTILQAFGMESMRQDIVHDNYHELKNLKKEMKTMEASLLKTATQLSYKKTDILTSFFSFPFGYIRIWRTSIS</sequence>
<gene>
    <name evidence="1" type="ORF">Tco_0941491</name>
</gene>
<keyword evidence="2" id="KW-1185">Reference proteome</keyword>
<comment type="caution">
    <text evidence="1">The sequence shown here is derived from an EMBL/GenBank/DDBJ whole genome shotgun (WGS) entry which is preliminary data.</text>
</comment>